<evidence type="ECO:0000256" key="6">
    <source>
        <dbReference type="ARBA" id="ARBA00023065"/>
    </source>
</evidence>
<keyword evidence="7 8" id="KW-0472">Membrane</keyword>
<keyword evidence="5 8" id="KW-1133">Transmembrane helix</keyword>
<name>A0ABV3RNK8_9RHOB</name>
<sequence>MGGLDGTGTKLLASWFQAVTPRTAGFNTLDYAAMETPTTVMTITLMLVGGGPSSTAGGIKVTTLIVLILATLAFFRRQERLNIFGRSLGVDEIMKVLALTSLSLFLVLIGLFLVSLTYRGDFLDLLFEVTSAFGTVGLSRGATGELDEFGRIFIIVIMFVGRLGPLTLGFFLAKRSMPRVRYPDGRVYLG</sequence>
<feature type="transmembrane region" description="Helical" evidence="8">
    <location>
        <begin position="96"/>
        <end position="118"/>
    </location>
</feature>
<keyword evidence="2" id="KW-0813">Transport</keyword>
<dbReference type="PANTHER" id="PTHR32024:SF1">
    <property type="entry name" value="KTR SYSTEM POTASSIUM UPTAKE PROTEIN B"/>
    <property type="match status" value="1"/>
</dbReference>
<dbReference type="Pfam" id="PF02386">
    <property type="entry name" value="TrkH"/>
    <property type="match status" value="1"/>
</dbReference>
<organism evidence="9 10">
    <name type="scientific">Sulfitobacter sediminis</name>
    <dbReference type="NCBI Taxonomy" id="3234186"/>
    <lineage>
        <taxon>Bacteria</taxon>
        <taxon>Pseudomonadati</taxon>
        <taxon>Pseudomonadota</taxon>
        <taxon>Alphaproteobacteria</taxon>
        <taxon>Rhodobacterales</taxon>
        <taxon>Roseobacteraceae</taxon>
        <taxon>Sulfitobacter</taxon>
    </lineage>
</organism>
<dbReference type="InterPro" id="IPR003445">
    <property type="entry name" value="Cat_transpt"/>
</dbReference>
<keyword evidence="3" id="KW-1003">Cell membrane</keyword>
<evidence type="ECO:0000256" key="1">
    <source>
        <dbReference type="ARBA" id="ARBA00004651"/>
    </source>
</evidence>
<evidence type="ECO:0000256" key="4">
    <source>
        <dbReference type="ARBA" id="ARBA00022692"/>
    </source>
</evidence>
<dbReference type="Proteomes" id="UP001556098">
    <property type="component" value="Unassembled WGS sequence"/>
</dbReference>
<accession>A0ABV3RNK8</accession>
<keyword evidence="6" id="KW-0406">Ion transport</keyword>
<comment type="caution">
    <text evidence="9">The sequence shown here is derived from an EMBL/GenBank/DDBJ whole genome shotgun (WGS) entry which is preliminary data.</text>
</comment>
<proteinExistence type="predicted"/>
<dbReference type="RefSeq" id="WP_367877867.1">
    <property type="nucleotide sequence ID" value="NZ_JBFNXX010000007.1"/>
</dbReference>
<evidence type="ECO:0000256" key="7">
    <source>
        <dbReference type="ARBA" id="ARBA00023136"/>
    </source>
</evidence>
<keyword evidence="4 8" id="KW-0812">Transmembrane</keyword>
<evidence type="ECO:0000313" key="9">
    <source>
        <dbReference type="EMBL" id="MEW9920163.1"/>
    </source>
</evidence>
<feature type="transmembrane region" description="Helical" evidence="8">
    <location>
        <begin position="152"/>
        <end position="173"/>
    </location>
</feature>
<evidence type="ECO:0000256" key="2">
    <source>
        <dbReference type="ARBA" id="ARBA00022448"/>
    </source>
</evidence>
<dbReference type="PANTHER" id="PTHR32024">
    <property type="entry name" value="TRK SYSTEM POTASSIUM UPTAKE PROTEIN TRKG-RELATED"/>
    <property type="match status" value="1"/>
</dbReference>
<feature type="transmembrane region" description="Helical" evidence="8">
    <location>
        <begin position="55"/>
        <end position="75"/>
    </location>
</feature>
<reference evidence="9 10" key="1">
    <citation type="submission" date="2024-07" db="EMBL/GenBank/DDBJ databases">
        <title>Marimonas sp.nov., isolated from tidal-flat sediment.</title>
        <authorList>
            <person name="Jayan J.N."/>
            <person name="Lee S.S."/>
        </authorList>
    </citation>
    <scope>NUCLEOTIDE SEQUENCE [LARGE SCALE GENOMIC DNA]</scope>
    <source>
        <strain evidence="9 10">MJW-29</strain>
    </source>
</reference>
<gene>
    <name evidence="9" type="ORF">AB2B41_11140</name>
</gene>
<protein>
    <submittedName>
        <fullName evidence="9">Potassium transporter TrkG</fullName>
    </submittedName>
</protein>
<evidence type="ECO:0000256" key="5">
    <source>
        <dbReference type="ARBA" id="ARBA00022989"/>
    </source>
</evidence>
<dbReference type="EMBL" id="JBFNXX010000007">
    <property type="protein sequence ID" value="MEW9920163.1"/>
    <property type="molecule type" value="Genomic_DNA"/>
</dbReference>
<keyword evidence="10" id="KW-1185">Reference proteome</keyword>
<evidence type="ECO:0000313" key="10">
    <source>
        <dbReference type="Proteomes" id="UP001556098"/>
    </source>
</evidence>
<evidence type="ECO:0000256" key="8">
    <source>
        <dbReference type="SAM" id="Phobius"/>
    </source>
</evidence>
<evidence type="ECO:0000256" key="3">
    <source>
        <dbReference type="ARBA" id="ARBA00022475"/>
    </source>
</evidence>
<comment type="subcellular location">
    <subcellularLocation>
        <location evidence="1">Cell membrane</location>
        <topology evidence="1">Multi-pass membrane protein</topology>
    </subcellularLocation>
</comment>